<evidence type="ECO:0000313" key="7">
    <source>
        <dbReference type="Proteomes" id="UP000004995"/>
    </source>
</evidence>
<feature type="domain" description="Ubiquitin-like protease family profile" evidence="4">
    <location>
        <begin position="25"/>
        <end position="104"/>
    </location>
</feature>
<protein>
    <recommendedName>
        <fullName evidence="4">Ubiquitin-like protease family profile domain-containing protein</fullName>
    </recommendedName>
</protein>
<dbReference type="GO" id="GO:0008234">
    <property type="term" value="F:cysteine-type peptidase activity"/>
    <property type="evidence" value="ECO:0007669"/>
    <property type="project" value="InterPro"/>
</dbReference>
<organism evidence="5">
    <name type="scientific">Setaria italica</name>
    <name type="common">Foxtail millet</name>
    <name type="synonym">Panicum italicum</name>
    <dbReference type="NCBI Taxonomy" id="4555"/>
    <lineage>
        <taxon>Eukaryota</taxon>
        <taxon>Viridiplantae</taxon>
        <taxon>Streptophyta</taxon>
        <taxon>Embryophyta</taxon>
        <taxon>Tracheophyta</taxon>
        <taxon>Spermatophyta</taxon>
        <taxon>Magnoliopsida</taxon>
        <taxon>Liliopsida</taxon>
        <taxon>Poales</taxon>
        <taxon>Poaceae</taxon>
        <taxon>PACMAD clade</taxon>
        <taxon>Panicoideae</taxon>
        <taxon>Panicodae</taxon>
        <taxon>Paniceae</taxon>
        <taxon>Cenchrinae</taxon>
        <taxon>Setaria</taxon>
    </lineage>
</organism>
<keyword evidence="3" id="KW-0378">Hydrolase</keyword>
<evidence type="ECO:0000313" key="6">
    <source>
        <dbReference type="EnsemblPlants" id="KQK89560"/>
    </source>
</evidence>
<dbReference type="Gramene" id="KQK89560">
    <property type="protein sequence ID" value="KQK89560"/>
    <property type="gene ID" value="SETIT_039938mg"/>
</dbReference>
<dbReference type="Pfam" id="PF02902">
    <property type="entry name" value="Peptidase_C48"/>
    <property type="match status" value="1"/>
</dbReference>
<gene>
    <name evidence="5" type="ORF">SETIT_9G291500v2</name>
</gene>
<dbReference type="InterPro" id="IPR038765">
    <property type="entry name" value="Papain-like_cys_pep_sf"/>
</dbReference>
<dbReference type="InterPro" id="IPR003653">
    <property type="entry name" value="Peptidase_C48_C"/>
</dbReference>
<dbReference type="GO" id="GO:0006508">
    <property type="term" value="P:proteolysis"/>
    <property type="evidence" value="ECO:0007669"/>
    <property type="project" value="UniProtKB-KW"/>
</dbReference>
<accession>K4AM03</accession>
<evidence type="ECO:0000256" key="3">
    <source>
        <dbReference type="ARBA" id="ARBA00022801"/>
    </source>
</evidence>
<evidence type="ECO:0000259" key="4">
    <source>
        <dbReference type="Pfam" id="PF02902"/>
    </source>
</evidence>
<evidence type="ECO:0000313" key="5">
    <source>
        <dbReference type="EMBL" id="RCV43401.1"/>
    </source>
</evidence>
<keyword evidence="2" id="KW-0645">Protease</keyword>
<comment type="similarity">
    <text evidence="1">Belongs to the peptidase C48 family.</text>
</comment>
<dbReference type="HOGENOM" id="CLU_120215_0_0_1"/>
<keyword evidence="7" id="KW-1185">Reference proteome</keyword>
<evidence type="ECO:0000256" key="2">
    <source>
        <dbReference type="ARBA" id="ARBA00022670"/>
    </source>
</evidence>
<dbReference type="OrthoDB" id="691907at2759"/>
<dbReference type="EMBL" id="AGNK02005755">
    <property type="status" value="NOT_ANNOTATED_CDS"/>
    <property type="molecule type" value="Genomic_DNA"/>
</dbReference>
<reference evidence="6" key="3">
    <citation type="submission" date="2018-08" db="UniProtKB">
        <authorList>
            <consortium name="EnsemblPlants"/>
        </authorList>
    </citation>
    <scope>IDENTIFICATION</scope>
    <source>
        <strain evidence="6">Yugu1</strain>
    </source>
</reference>
<reference evidence="5" key="2">
    <citation type="submission" date="2015-07" db="EMBL/GenBank/DDBJ databases">
        <authorList>
            <person name="Noorani M."/>
        </authorList>
    </citation>
    <scope>NUCLEOTIDE SEQUENCE</scope>
    <source>
        <strain evidence="5">Yugu1</strain>
    </source>
</reference>
<name>K4AM03_SETIT</name>
<dbReference type="Proteomes" id="UP000004995">
    <property type="component" value="Unassembled WGS sequence"/>
</dbReference>
<proteinExistence type="inferred from homology"/>
<evidence type="ECO:0000256" key="1">
    <source>
        <dbReference type="ARBA" id="ARBA00005234"/>
    </source>
</evidence>
<dbReference type="Gene3D" id="3.40.395.10">
    <property type="entry name" value="Adenoviral Proteinase, Chain A"/>
    <property type="match status" value="1"/>
</dbReference>
<dbReference type="SUPFAM" id="SSF54001">
    <property type="entry name" value="Cysteine proteinases"/>
    <property type="match status" value="1"/>
</dbReference>
<reference evidence="5 7" key="1">
    <citation type="journal article" date="2012" name="Nat. Biotechnol.">
        <title>Reference genome sequence of the model plant Setaria.</title>
        <authorList>
            <person name="Bennetzen J.L."/>
            <person name="Schmutz J."/>
            <person name="Wang H."/>
            <person name="Percifield R."/>
            <person name="Hawkins J."/>
            <person name="Pontaroli A.C."/>
            <person name="Estep M."/>
            <person name="Feng L."/>
            <person name="Vaughn J.N."/>
            <person name="Grimwood J."/>
            <person name="Jenkins J."/>
            <person name="Barry K."/>
            <person name="Lindquist E."/>
            <person name="Hellsten U."/>
            <person name="Deshpande S."/>
            <person name="Wang X."/>
            <person name="Wu X."/>
            <person name="Mitros T."/>
            <person name="Triplett J."/>
            <person name="Yang X."/>
            <person name="Ye C.Y."/>
            <person name="Mauro-Herrera M."/>
            <person name="Wang L."/>
            <person name="Li P."/>
            <person name="Sharma M."/>
            <person name="Sharma R."/>
            <person name="Ronald P.C."/>
            <person name="Panaud O."/>
            <person name="Kellogg E.A."/>
            <person name="Brutnell T.P."/>
            <person name="Doust A.N."/>
            <person name="Tuskan G.A."/>
            <person name="Rokhsar D."/>
            <person name="Devos K.M."/>
        </authorList>
    </citation>
    <scope>NUCLEOTIDE SEQUENCE [LARGE SCALE GENOMIC DNA]</scope>
    <source>
        <strain evidence="7">cv. Yugu1</strain>
        <strain evidence="5">Yugu1</strain>
    </source>
</reference>
<sequence>MSYDECHMADGGGYKVFLSQELGFLLPIMEEEHCSIYYINFIHDRTDVLDSSPDDHTDYHQLATDFKIKQFTKFKRPFIDICIHSHDNDCGFYVIKFMELWNSDSFHVPILTENIRQYRSQLLFYCLYHKINEITKLHAGLEPHRPCM</sequence>
<dbReference type="EnsemblPlants" id="KQK89560">
    <property type="protein sequence ID" value="KQK89560"/>
    <property type="gene ID" value="SETIT_039938mg"/>
</dbReference>
<dbReference type="AlphaFoldDB" id="K4AM03"/>
<dbReference type="EMBL" id="CM003536">
    <property type="protein sequence ID" value="RCV43401.1"/>
    <property type="molecule type" value="Genomic_DNA"/>
</dbReference>